<sequence length="59" mass="7037">MLPDHFAQLNEAIESQCDKELQNARIYRNRIIEANRLLVEREHKFSLQNAKNLLKNLMD</sequence>
<protein>
    <submittedName>
        <fullName evidence="1">Uncharacterized protein</fullName>
    </submittedName>
</protein>
<gene>
    <name evidence="1" type="ORF">A2924_00795</name>
</gene>
<organism evidence="1 2">
    <name type="scientific">Candidatus Giovannonibacteria bacterium RIFCSPLOWO2_01_FULL_44_16</name>
    <dbReference type="NCBI Taxonomy" id="1798348"/>
    <lineage>
        <taxon>Bacteria</taxon>
        <taxon>Candidatus Giovannoniibacteriota</taxon>
    </lineage>
</organism>
<dbReference type="EMBL" id="MFIA01000020">
    <property type="protein sequence ID" value="OGF82688.1"/>
    <property type="molecule type" value="Genomic_DNA"/>
</dbReference>
<evidence type="ECO:0000313" key="1">
    <source>
        <dbReference type="EMBL" id="OGF82688.1"/>
    </source>
</evidence>
<evidence type="ECO:0000313" key="2">
    <source>
        <dbReference type="Proteomes" id="UP000178046"/>
    </source>
</evidence>
<dbReference type="AlphaFoldDB" id="A0A1F5X485"/>
<comment type="caution">
    <text evidence="1">The sequence shown here is derived from an EMBL/GenBank/DDBJ whole genome shotgun (WGS) entry which is preliminary data.</text>
</comment>
<reference evidence="1 2" key="1">
    <citation type="journal article" date="2016" name="Nat. Commun.">
        <title>Thousands of microbial genomes shed light on interconnected biogeochemical processes in an aquifer system.</title>
        <authorList>
            <person name="Anantharaman K."/>
            <person name="Brown C.T."/>
            <person name="Hug L.A."/>
            <person name="Sharon I."/>
            <person name="Castelle C.J."/>
            <person name="Probst A.J."/>
            <person name="Thomas B.C."/>
            <person name="Singh A."/>
            <person name="Wilkins M.J."/>
            <person name="Karaoz U."/>
            <person name="Brodie E.L."/>
            <person name="Williams K.H."/>
            <person name="Hubbard S.S."/>
            <person name="Banfield J.F."/>
        </authorList>
    </citation>
    <scope>NUCLEOTIDE SEQUENCE [LARGE SCALE GENOMIC DNA]</scope>
</reference>
<accession>A0A1F5X485</accession>
<name>A0A1F5X485_9BACT</name>
<dbReference type="Proteomes" id="UP000178046">
    <property type="component" value="Unassembled WGS sequence"/>
</dbReference>
<proteinExistence type="predicted"/>